<reference evidence="1 2" key="1">
    <citation type="submission" date="2016-10" db="EMBL/GenBank/DDBJ databases">
        <title>Draft genome sequence of Coniochaeta ligniaria NRRL30616, a lignocellulolytic fungus for bioabatement of inhibitors in plant biomass hydrolysates.</title>
        <authorList>
            <consortium name="DOE Joint Genome Institute"/>
            <person name="Jimenez D.J."/>
            <person name="Hector R.E."/>
            <person name="Riley R."/>
            <person name="Sun H."/>
            <person name="Grigoriev I.V."/>
            <person name="Van Elsas J.D."/>
            <person name="Nichols N.N."/>
        </authorList>
    </citation>
    <scope>NUCLEOTIDE SEQUENCE [LARGE SCALE GENOMIC DNA]</scope>
    <source>
        <strain evidence="1 2">NRRL 30616</strain>
    </source>
</reference>
<accession>A0A1J7JS20</accession>
<evidence type="ECO:0000313" key="2">
    <source>
        <dbReference type="Proteomes" id="UP000182658"/>
    </source>
</evidence>
<dbReference type="Proteomes" id="UP000182658">
    <property type="component" value="Unassembled WGS sequence"/>
</dbReference>
<dbReference type="EMBL" id="KV875095">
    <property type="protein sequence ID" value="OIW32164.1"/>
    <property type="molecule type" value="Genomic_DNA"/>
</dbReference>
<organism evidence="1 2">
    <name type="scientific">Coniochaeta ligniaria NRRL 30616</name>
    <dbReference type="NCBI Taxonomy" id="1408157"/>
    <lineage>
        <taxon>Eukaryota</taxon>
        <taxon>Fungi</taxon>
        <taxon>Dikarya</taxon>
        <taxon>Ascomycota</taxon>
        <taxon>Pezizomycotina</taxon>
        <taxon>Sordariomycetes</taxon>
        <taxon>Sordariomycetidae</taxon>
        <taxon>Coniochaetales</taxon>
        <taxon>Coniochaetaceae</taxon>
        <taxon>Coniochaeta</taxon>
    </lineage>
</organism>
<dbReference type="InParanoid" id="A0A1J7JS20"/>
<sequence>MLIAVELDVHVTAAVSTGQYIDVRATFTGMVDVTLVSFSISIQRRSRWQRRANRPHEKCLLPT</sequence>
<keyword evidence="2" id="KW-1185">Reference proteome</keyword>
<evidence type="ECO:0000313" key="1">
    <source>
        <dbReference type="EMBL" id="OIW32164.1"/>
    </source>
</evidence>
<name>A0A1J7JS20_9PEZI</name>
<dbReference type="AlphaFoldDB" id="A0A1J7JS20"/>
<protein>
    <submittedName>
        <fullName evidence="1">Uncharacterized protein</fullName>
    </submittedName>
</protein>
<proteinExistence type="predicted"/>
<gene>
    <name evidence="1" type="ORF">CONLIGDRAFT_257516</name>
</gene>